<feature type="domain" description="Ketosynthase family 3 (KS3)" evidence="8">
    <location>
        <begin position="13"/>
        <end position="427"/>
    </location>
</feature>
<dbReference type="CDD" id="cd02440">
    <property type="entry name" value="AdoMet_MTases"/>
    <property type="match status" value="1"/>
</dbReference>
<keyword evidence="2" id="KW-0596">Phosphopantetheine</keyword>
<feature type="active site" description="Proton donor; for dehydratase activity" evidence="6">
    <location>
        <position position="1133"/>
    </location>
</feature>
<dbReference type="InterPro" id="IPR036736">
    <property type="entry name" value="ACP-like_sf"/>
</dbReference>
<evidence type="ECO:0000259" key="8">
    <source>
        <dbReference type="PROSITE" id="PS52004"/>
    </source>
</evidence>
<dbReference type="InterPro" id="IPR016035">
    <property type="entry name" value="Acyl_Trfase/lysoPLipase"/>
</dbReference>
<dbReference type="Gene3D" id="1.10.1200.10">
    <property type="entry name" value="ACP-like"/>
    <property type="match status" value="2"/>
</dbReference>
<feature type="domain" description="Carrier" evidence="7">
    <location>
        <begin position="1284"/>
        <end position="1358"/>
    </location>
</feature>
<feature type="domain" description="Carrier" evidence="7">
    <location>
        <begin position="1407"/>
        <end position="1481"/>
    </location>
</feature>
<sequence>MAETWTTPGALPAHAIAITGMACKFPGANSVDDYWKLLDEGRSMVSKVPAGRFPAGEHWRSNEKAIFTGNFVSDVDSFDHKFFGRSSREAATMDPGQRLLLETSYQALESSGFFRGVDQDRDVGCFIGACLSDYNDNVASHPPNAFSALGSLRAFLPGRISHFFGLTGPAISFDTACSSSAVAIDAAIKALMAGDCTSALAGGVSVFTSPHIFQNLAGASFLSATGATKSFDDLADGYSRGEGVGLVVLKTVTQAVADGDHILGTILSTAVKQNSNVVPITVPYSPSQVSLYNRVLERAGIKSDEVTYLEAHGTGTPIGDPEEFRAIKEIFDTPTRTQKLHFASVKGNIGHSEAASGVAGLIKTLLMMQHRAIPRQASFKMLNSKIDLYNTQLNIPTETIPWTGKPLIACISNHGAAGSTSAMVVRESFSIHVPPHKAHSTKFPVIVSGACESSLRRNCAALREYITTSDALNKGAGLADIAFNLSEKQNRDLSHIFSTAVTDSSDLYQKLGLKGQDLTLPNPEAKPVVLVFGGQQSRSLSIDKDVYESCAVLRKHLNECDRILHEFGHQRIIPAIFDPVPHTDVVQLQIIQTAIQVATALTWLDCGLKIECVVGHSLGQLAALIVSGVLSLHDGLKLVYHRALLIRDQWGPERGAMLAIFANLDETRALIASIKKIDPTTDISIACYNGPGSHVLAGSRSEIDLVVDVINRSRAMKYVLLETTHGFHSRLADSVLHSLQHVASSLTYRDPIIHVELCSEHEEFPVIMNASAIVEHTRQPVYFEHAIKRIERRHGSCTWIEGGSDSSVMGIVQRCLPPKREGGHDFRPVSLSRYNSLGSLAETIAHLWNRRHHVQFWPFARSQRDEYRALNLPPYSFEKTKHWLDFNLTINNGHKEIKETVVVKEQQPKNHHHLLTFAGFQDVSELTAIFNVDPLSDEWQTLCGGHALLNTPLCPAALYVELILRATRTVSEIKKGVASFQVQLETLEIHNALGIHPHRRAIKLYLTQMDIAANKWDVSLRTEPEDVLESITTHAFAKVELVTGDNTDTAVELARFGKLLERGSYDPASWNVIDKIHGPVIYQIFSKVVQYQEYFRGVRELSFKGDTIVSEVFLRKDQPSIISELVHNPVAIDTFLQVPGIYLNCLSSVKSGSAYINTSLERLRIAPDFEYKPRGPWRVIAIPGEMSDSGSGSFDVFVTDPKMKSLVVAAFTARFRLVSIAALTKGISAESDYFLQVPQSREIDSENQMIDRISNVAPSVAPSIAPSTAASDSCNRRESRLRRTWVEEKLSEILRRVADLPVELFRSNASLEELGIDSLMWTEVVSEAEKTFGFTIPRSELQNVQTVSELCDYIHDHDVRVITAPLPKTLKVRKSLPRIQTPGAELVEMPLPSGRTEPIINARHTLEHILSDLAQILSNHTDFAPSEIRPTTNLNDLSLDSLLAIEFLDDIKSKFGVTIDIGSFSRLTEVGMLAETIFKSLSNNALNPPPRSAISRSSGSTAYIPSVMSKLNKPPHRPKSNLSHKSFTPSRESLLQFNDNISYSGTTWNHAMHTFRRSMMDFEKLALKNEFSGFYENVYGKNCNLVLAYVVEAYADLDIHLASMRPGAEIPELAVHPKHQQMREVLKGVLIDGGLATSDGVCLVRTEKPVDPTRSSMLFEDILREFPQHTKEHMLLNITGSELSQLITGAKDPLSVLFGSKTNRQILEDVYSTSPMYVVMSQLLTQFLESTLSSAMSSVAGTGRRFKILEIGAGTGATTRWVVGRLVQMGIPIEYTFTDISSSLVQTARRKFAHYDCMKYATLDIERPPPAEYLGQYDIVLATNCIHATSDLRGSMRGIHALLKPEGFVALVEFTQRMPWFDMVFGLLEGWWLFQDGRGYVLAEPHFWEECMQDVGFGKVLWSGGSSRESNVVRVIAGFKQD</sequence>
<evidence type="ECO:0000256" key="2">
    <source>
        <dbReference type="ARBA" id="ARBA00022450"/>
    </source>
</evidence>
<dbReference type="Gene3D" id="3.40.366.10">
    <property type="entry name" value="Malonyl-Coenzyme A Acyl Carrier Protein, domain 2"/>
    <property type="match status" value="1"/>
</dbReference>
<dbReference type="PANTHER" id="PTHR43775:SF21">
    <property type="entry name" value="NON-REDUCING POLYKETIDE SYNTHASE AUSA-RELATED"/>
    <property type="match status" value="1"/>
</dbReference>
<feature type="region of interest" description="N-terminal hotdog fold" evidence="6">
    <location>
        <begin position="913"/>
        <end position="1046"/>
    </location>
</feature>
<dbReference type="PROSITE" id="PS50075">
    <property type="entry name" value="CARRIER"/>
    <property type="match status" value="2"/>
</dbReference>
<evidence type="ECO:0000256" key="6">
    <source>
        <dbReference type="PROSITE-ProRule" id="PRU01363"/>
    </source>
</evidence>
<dbReference type="PROSITE" id="PS00606">
    <property type="entry name" value="KS3_1"/>
    <property type="match status" value="1"/>
</dbReference>
<dbReference type="GO" id="GO:0044550">
    <property type="term" value="P:secondary metabolite biosynthetic process"/>
    <property type="evidence" value="ECO:0007669"/>
    <property type="project" value="TreeGrafter"/>
</dbReference>
<dbReference type="InterPro" id="IPR020841">
    <property type="entry name" value="PKS_Beta-ketoAc_synthase_dom"/>
</dbReference>
<dbReference type="GO" id="GO:0006633">
    <property type="term" value="P:fatty acid biosynthetic process"/>
    <property type="evidence" value="ECO:0007669"/>
    <property type="project" value="InterPro"/>
</dbReference>
<organism evidence="10">
    <name type="scientific">Pestalotiopsis sp</name>
    <dbReference type="NCBI Taxonomy" id="36460"/>
    <lineage>
        <taxon>Eukaryota</taxon>
        <taxon>Fungi</taxon>
        <taxon>Dikarya</taxon>
        <taxon>Ascomycota</taxon>
        <taxon>Pezizomycotina</taxon>
        <taxon>Sordariomycetes</taxon>
        <taxon>Xylariomycetidae</taxon>
        <taxon>Amphisphaeriales</taxon>
        <taxon>Sporocadaceae</taxon>
        <taxon>Pestalotiopsis</taxon>
    </lineage>
</organism>
<dbReference type="GO" id="GO:0004315">
    <property type="term" value="F:3-oxoacyl-[acyl-carrier-protein] synthase activity"/>
    <property type="evidence" value="ECO:0007669"/>
    <property type="project" value="InterPro"/>
</dbReference>
<dbReference type="Pfam" id="PF00109">
    <property type="entry name" value="ketoacyl-synt"/>
    <property type="match status" value="1"/>
</dbReference>
<dbReference type="InterPro" id="IPR049900">
    <property type="entry name" value="PKS_mFAS_DH"/>
</dbReference>
<dbReference type="InterPro" id="IPR016036">
    <property type="entry name" value="Malonyl_transacylase_ACP-bd"/>
</dbReference>
<dbReference type="Gene3D" id="3.40.50.150">
    <property type="entry name" value="Vaccinia Virus protein VP39"/>
    <property type="match status" value="1"/>
</dbReference>
<dbReference type="InterPro" id="IPR029063">
    <property type="entry name" value="SAM-dependent_MTases_sf"/>
</dbReference>
<dbReference type="CDD" id="cd00833">
    <property type="entry name" value="PKS"/>
    <property type="match status" value="1"/>
</dbReference>
<dbReference type="InterPro" id="IPR001227">
    <property type="entry name" value="Ac_transferase_dom_sf"/>
</dbReference>
<proteinExistence type="evidence at transcript level"/>
<dbReference type="SUPFAM" id="SSF53901">
    <property type="entry name" value="Thiolase-like"/>
    <property type="match status" value="1"/>
</dbReference>
<dbReference type="InterPro" id="IPR042104">
    <property type="entry name" value="PKS_dehydratase_sf"/>
</dbReference>
<evidence type="ECO:0000259" key="7">
    <source>
        <dbReference type="PROSITE" id="PS50075"/>
    </source>
</evidence>
<dbReference type="SUPFAM" id="SSF47336">
    <property type="entry name" value="ACP-like"/>
    <property type="match status" value="2"/>
</dbReference>
<protein>
    <submittedName>
        <fullName evidence="10">Uncharacterized protein</fullName>
    </submittedName>
</protein>
<dbReference type="Gene3D" id="3.40.47.10">
    <property type="match status" value="1"/>
</dbReference>
<dbReference type="InterPro" id="IPR014043">
    <property type="entry name" value="Acyl_transferase_dom"/>
</dbReference>
<evidence type="ECO:0000313" key="10">
    <source>
        <dbReference type="EMBL" id="UPN67551.1"/>
    </source>
</evidence>
<dbReference type="InterPro" id="IPR014030">
    <property type="entry name" value="Ketoacyl_synth_N"/>
</dbReference>
<keyword evidence="3" id="KW-0597">Phosphoprotein</keyword>
<dbReference type="InterPro" id="IPR014031">
    <property type="entry name" value="Ketoacyl_synth_C"/>
</dbReference>
<dbReference type="PANTHER" id="PTHR43775">
    <property type="entry name" value="FATTY ACID SYNTHASE"/>
    <property type="match status" value="1"/>
</dbReference>
<dbReference type="Pfam" id="PF00698">
    <property type="entry name" value="Acyl_transf_1"/>
    <property type="match status" value="1"/>
</dbReference>
<evidence type="ECO:0000256" key="3">
    <source>
        <dbReference type="ARBA" id="ARBA00022553"/>
    </source>
</evidence>
<keyword evidence="4" id="KW-0808">Transferase</keyword>
<dbReference type="SUPFAM" id="SSF55048">
    <property type="entry name" value="Probable ACP-binding domain of malonyl-CoA ACP transacylase"/>
    <property type="match status" value="1"/>
</dbReference>
<dbReference type="SUPFAM" id="SSF52151">
    <property type="entry name" value="FabD/lysophospholipase-like"/>
    <property type="match status" value="1"/>
</dbReference>
<dbReference type="InterPro" id="IPR018201">
    <property type="entry name" value="Ketoacyl_synth_AS"/>
</dbReference>
<accession>A0A8U0AUP0</accession>
<dbReference type="InterPro" id="IPR016039">
    <property type="entry name" value="Thiolase-like"/>
</dbReference>
<dbReference type="Pfam" id="PF08242">
    <property type="entry name" value="Methyltransf_12"/>
    <property type="match status" value="1"/>
</dbReference>
<dbReference type="EMBL" id="MW373479">
    <property type="protein sequence ID" value="UPN67551.1"/>
    <property type="molecule type" value="mRNA"/>
</dbReference>
<evidence type="ECO:0000256" key="4">
    <source>
        <dbReference type="ARBA" id="ARBA00022679"/>
    </source>
</evidence>
<dbReference type="PROSITE" id="PS52019">
    <property type="entry name" value="PKS_MFAS_DH"/>
    <property type="match status" value="1"/>
</dbReference>
<dbReference type="SMART" id="SM00825">
    <property type="entry name" value="PKS_KS"/>
    <property type="match status" value="1"/>
</dbReference>
<reference evidence="10" key="1">
    <citation type="submission" date="2020-12" db="EMBL/GenBank/DDBJ databases">
        <authorList>
            <person name="Li J."/>
            <person name="Zhen H."/>
            <person name="Chen Y."/>
            <person name="Liu L."/>
        </authorList>
    </citation>
    <scope>NUCLEOTIDE SEQUENCE</scope>
</reference>
<dbReference type="InterPro" id="IPR050091">
    <property type="entry name" value="PKS_NRPS_Biosynth_Enz"/>
</dbReference>
<evidence type="ECO:0000256" key="5">
    <source>
        <dbReference type="ARBA" id="ARBA00023268"/>
    </source>
</evidence>
<dbReference type="InterPro" id="IPR013217">
    <property type="entry name" value="Methyltransf_12"/>
</dbReference>
<dbReference type="SUPFAM" id="SSF53335">
    <property type="entry name" value="S-adenosyl-L-methionine-dependent methyltransferases"/>
    <property type="match status" value="1"/>
</dbReference>
<feature type="active site" description="Proton acceptor; for dehydratase activity" evidence="6">
    <location>
        <position position="946"/>
    </location>
</feature>
<keyword evidence="5" id="KW-0511">Multifunctional enzyme</keyword>
<dbReference type="GO" id="GO:0004312">
    <property type="term" value="F:fatty acid synthase activity"/>
    <property type="evidence" value="ECO:0007669"/>
    <property type="project" value="TreeGrafter"/>
</dbReference>
<comment type="pathway">
    <text evidence="1">Secondary metabolite biosynthesis.</text>
</comment>
<dbReference type="InterPro" id="IPR009081">
    <property type="entry name" value="PP-bd_ACP"/>
</dbReference>
<dbReference type="Gene3D" id="3.30.70.3290">
    <property type="match status" value="1"/>
</dbReference>
<evidence type="ECO:0000256" key="1">
    <source>
        <dbReference type="ARBA" id="ARBA00005179"/>
    </source>
</evidence>
<dbReference type="SMART" id="SM00827">
    <property type="entry name" value="PKS_AT"/>
    <property type="match status" value="1"/>
</dbReference>
<dbReference type="InterPro" id="IPR041068">
    <property type="entry name" value="HTH_51"/>
</dbReference>
<name>A0A8U0AUP0_PESTX</name>
<dbReference type="Pfam" id="PF00550">
    <property type="entry name" value="PP-binding"/>
    <property type="match status" value="2"/>
</dbReference>
<dbReference type="Pfam" id="PF18558">
    <property type="entry name" value="HTH_51"/>
    <property type="match status" value="1"/>
</dbReference>
<dbReference type="Pfam" id="PF02801">
    <property type="entry name" value="Ketoacyl-synt_C"/>
    <property type="match status" value="1"/>
</dbReference>
<dbReference type="PROSITE" id="PS52004">
    <property type="entry name" value="KS3_2"/>
    <property type="match status" value="1"/>
</dbReference>
<dbReference type="SMR" id="A0A8U0AUP0"/>
<evidence type="ECO:0000259" key="9">
    <source>
        <dbReference type="PROSITE" id="PS52019"/>
    </source>
</evidence>
<feature type="region of interest" description="C-terminal hotdog fold" evidence="6">
    <location>
        <begin position="1069"/>
        <end position="1224"/>
    </location>
</feature>
<feature type="domain" description="PKS/mFAS DH" evidence="9">
    <location>
        <begin position="913"/>
        <end position="1224"/>
    </location>
</feature>
<dbReference type="Gene3D" id="3.10.129.110">
    <property type="entry name" value="Polyketide synthase dehydratase"/>
    <property type="match status" value="1"/>
</dbReference>